<dbReference type="SUPFAM" id="SSF82714">
    <property type="entry name" value="Multidrug efflux transporter AcrB TolC docking domain, DN and DC subdomains"/>
    <property type="match status" value="2"/>
</dbReference>
<keyword evidence="1" id="KW-0812">Transmembrane</keyword>
<feature type="transmembrane region" description="Helical" evidence="1">
    <location>
        <begin position="461"/>
        <end position="488"/>
    </location>
</feature>
<accession>A0A938BQB9</accession>
<evidence type="ECO:0000256" key="1">
    <source>
        <dbReference type="SAM" id="Phobius"/>
    </source>
</evidence>
<dbReference type="Pfam" id="PF00873">
    <property type="entry name" value="ACR_tran"/>
    <property type="match status" value="1"/>
</dbReference>
<dbReference type="GO" id="GO:0005886">
    <property type="term" value="C:plasma membrane"/>
    <property type="evidence" value="ECO:0007669"/>
    <property type="project" value="TreeGrafter"/>
</dbReference>
<feature type="transmembrane region" description="Helical" evidence="1">
    <location>
        <begin position="358"/>
        <end position="378"/>
    </location>
</feature>
<sequence>MFLSSLSVHRPVFTTMLVVAFVVLGLFGYLNLAVDLMPNVEFPFVTITTIYPGAGPEEIESQITTRIEDAVSTISDIDLMESISRESVSLVLIRFKLEAGADAKANDTRAKVDAILNELPEGAQKPQVMKFEMGARPIISLAVSSPRGVNTTYAVADRLIRDRLSQVPGVATVDILGGQKREIQVAVDRRKLDHYGLPISAVTQAIALENVNIPQGRIVGREEEYTLRTVGQFTGVEEIGAIPIALPSGGFLPLRDLAEVRDAFEEARSLSRFNGLPAVQVDVVKQPGGNTIATADGINRAVDALRRELPDDFTLEYANDDSIFIRDTVKDLQGNILIGILLTAAMLYLFLRNLRITIVAMVVMPAAIVSAFLLVQASGFTLNVMSLMALGISVGLLVTNAIVVLESIMRNLRLGLDAKQAAIRGTDEVALAVLASVMTNLVVFLPVAFMKGIIGRFFLQFGLTVVFATLFSLLISFTLTPMLASIVLRAVARRRERRAAAGDPARIAGALPAGPAGGAGGPDAFAGAQGDGNAAPAGERLTWMDRLMGGLARRYRGALAWSIARPRNRFLVLAATTLFFAFGVLLMGISGGEFMPRIDQGFVNVSVKLPAGSSLARTTRTIEQVEEILRAEPAVRTILSTIGGGQSGVHEAMVMAKLVPLAERGMSAYAFSNRLRPKLAGIPGAEVSVSAEEGRGGAAADVEIEVMGDETGPLRELADRVLEIAASVPGLVDVKSSYEPGGRELAFLPDREEIARQGLSTGLVAMLLRNAFEGDAQSVYREGGEEYAIRVQFADEDRRDASTLRALRLPVGPARLPLSQLGAIEERRGEAEILRRERQRRITISANIGQGTLSEVVSSIRARTDRLELPPGYRIKFAGTYEFQQEAFASLMQALLLAIILTYVVLAMSLESFIDPVTVMITLPLGLIGAAIGLFLGGQTVNIISIMALIMLVGIVVNNAILLLDYVAQLRRRGLPLREALLEACPVRLRPIIMTNLAIAVGMVPQVLGKGAGFEYRTAIGFVTMGGVLVSALFTLVLIPTLYTWAEEILARVRSRREG</sequence>
<feature type="transmembrane region" description="Helical" evidence="1">
    <location>
        <begin position="429"/>
        <end position="449"/>
    </location>
</feature>
<feature type="transmembrane region" description="Helical" evidence="1">
    <location>
        <begin position="891"/>
        <end position="910"/>
    </location>
</feature>
<keyword evidence="1" id="KW-1133">Transmembrane helix</keyword>
<dbReference type="AlphaFoldDB" id="A0A938BQB9"/>
<feature type="transmembrane region" description="Helical" evidence="1">
    <location>
        <begin position="332"/>
        <end position="351"/>
    </location>
</feature>
<dbReference type="SUPFAM" id="SSF82693">
    <property type="entry name" value="Multidrug efflux transporter AcrB pore domain, PN1, PN2, PC1 and PC2 subdomains"/>
    <property type="match status" value="3"/>
</dbReference>
<dbReference type="PANTHER" id="PTHR32063:SF0">
    <property type="entry name" value="SWARMING MOTILITY PROTEIN SWRC"/>
    <property type="match status" value="1"/>
</dbReference>
<feature type="transmembrane region" description="Helical" evidence="1">
    <location>
        <begin position="943"/>
        <end position="968"/>
    </location>
</feature>
<feature type="transmembrane region" description="Helical" evidence="1">
    <location>
        <begin position="570"/>
        <end position="589"/>
    </location>
</feature>
<dbReference type="Gene3D" id="3.30.70.1440">
    <property type="entry name" value="Multidrug efflux transporter AcrB pore domain"/>
    <property type="match status" value="1"/>
</dbReference>
<feature type="transmembrane region" description="Helical" evidence="1">
    <location>
        <begin position="384"/>
        <end position="408"/>
    </location>
</feature>
<dbReference type="Gene3D" id="1.20.1640.10">
    <property type="entry name" value="Multidrug efflux transporter AcrB transmembrane domain"/>
    <property type="match status" value="2"/>
</dbReference>
<reference evidence="2" key="1">
    <citation type="submission" date="2019-03" db="EMBL/GenBank/DDBJ databases">
        <title>Lake Tanganyika Metagenome-Assembled Genomes (MAGs).</title>
        <authorList>
            <person name="Tran P."/>
        </authorList>
    </citation>
    <scope>NUCLEOTIDE SEQUENCE</scope>
    <source>
        <strain evidence="2">M_DeepCast_400m_m2_100</strain>
    </source>
</reference>
<feature type="transmembrane region" description="Helical" evidence="1">
    <location>
        <begin position="917"/>
        <end position="937"/>
    </location>
</feature>
<name>A0A938BQB9_UNCEI</name>
<dbReference type="GO" id="GO:0042910">
    <property type="term" value="F:xenobiotic transmembrane transporter activity"/>
    <property type="evidence" value="ECO:0007669"/>
    <property type="project" value="TreeGrafter"/>
</dbReference>
<gene>
    <name evidence="2" type="ORF">FJY75_02555</name>
</gene>
<dbReference type="PRINTS" id="PR00702">
    <property type="entry name" value="ACRIFLAVINRP"/>
</dbReference>
<dbReference type="Gene3D" id="3.30.2090.10">
    <property type="entry name" value="Multidrug efflux transporter AcrB TolC docking domain, DN and DC subdomains"/>
    <property type="match status" value="2"/>
</dbReference>
<feature type="transmembrane region" description="Helical" evidence="1">
    <location>
        <begin position="1020"/>
        <end position="1046"/>
    </location>
</feature>
<dbReference type="Proteomes" id="UP000748308">
    <property type="component" value="Unassembled WGS sequence"/>
</dbReference>
<protein>
    <submittedName>
        <fullName evidence="2">Efflux RND transporter permease subunit</fullName>
    </submittedName>
</protein>
<feature type="transmembrane region" description="Helical" evidence="1">
    <location>
        <begin position="989"/>
        <end position="1008"/>
    </location>
</feature>
<keyword evidence="1" id="KW-0472">Membrane</keyword>
<dbReference type="Gene3D" id="3.30.70.1320">
    <property type="entry name" value="Multidrug efflux transporter AcrB pore domain like"/>
    <property type="match status" value="1"/>
</dbReference>
<dbReference type="InterPro" id="IPR001036">
    <property type="entry name" value="Acrflvin-R"/>
</dbReference>
<dbReference type="EMBL" id="VGIY01000034">
    <property type="protein sequence ID" value="MBM3316711.1"/>
    <property type="molecule type" value="Genomic_DNA"/>
</dbReference>
<evidence type="ECO:0000313" key="2">
    <source>
        <dbReference type="EMBL" id="MBM3316711.1"/>
    </source>
</evidence>
<organism evidence="2 3">
    <name type="scientific">Eiseniibacteriota bacterium</name>
    <dbReference type="NCBI Taxonomy" id="2212470"/>
    <lineage>
        <taxon>Bacteria</taxon>
        <taxon>Candidatus Eiseniibacteriota</taxon>
    </lineage>
</organism>
<dbReference type="Gene3D" id="3.30.70.1430">
    <property type="entry name" value="Multidrug efflux transporter AcrB pore domain"/>
    <property type="match status" value="2"/>
</dbReference>
<dbReference type="InterPro" id="IPR027463">
    <property type="entry name" value="AcrB_DN_DC_subdom"/>
</dbReference>
<comment type="caution">
    <text evidence="2">The sequence shown here is derived from an EMBL/GenBank/DDBJ whole genome shotgun (WGS) entry which is preliminary data.</text>
</comment>
<dbReference type="PANTHER" id="PTHR32063">
    <property type="match status" value="1"/>
</dbReference>
<evidence type="ECO:0000313" key="3">
    <source>
        <dbReference type="Proteomes" id="UP000748308"/>
    </source>
</evidence>
<dbReference type="SUPFAM" id="SSF82866">
    <property type="entry name" value="Multidrug efflux transporter AcrB transmembrane domain"/>
    <property type="match status" value="2"/>
</dbReference>
<feature type="transmembrane region" description="Helical" evidence="1">
    <location>
        <begin position="12"/>
        <end position="32"/>
    </location>
</feature>
<proteinExistence type="predicted"/>